<keyword evidence="4" id="KW-1185">Reference proteome</keyword>
<accession>A0A0C2ZF78</accession>
<evidence type="ECO:0000313" key="4">
    <source>
        <dbReference type="Proteomes" id="UP000053989"/>
    </source>
</evidence>
<keyword evidence="2" id="KW-0539">Nucleus</keyword>
<dbReference type="AlphaFoldDB" id="A0A0C2ZF78"/>
<keyword evidence="2" id="KW-0653">Protein transport</keyword>
<gene>
    <name evidence="3" type="ORF">SCLCIDRAFT_18376</name>
</gene>
<evidence type="ECO:0000256" key="2">
    <source>
        <dbReference type="PIRNR" id="PIRNR028983"/>
    </source>
</evidence>
<comment type="subcellular location">
    <subcellularLocation>
        <location evidence="2">Nucleus</location>
    </subcellularLocation>
</comment>
<sequence length="296" mass="32545">MSKRKQSVGADTDQDVSDEETPTLVDVDFDFFGLNPEVDYHAINRLLIQLFGSDSESLQTGRIANLILSVADTGVGSTVKTDGEEGDPYAFLTVLSCDAHWDNPAMKALIDYILSKSATEPAFHTTLSSILAPKTPVKDQVQAHLGLVLCERLINMPVQVIPPMYRMLVEEIKDAINDGGPYEFSHYLFISRVYCLSPEEEDAMAASQCNSKRYKSAGNTELGRSRDGVYSFHPEDEEIIKFATHVLTYTHTHAPPRDAESVGLDVGGRVMLIPADRLEALVHVMGETFTVSGESS</sequence>
<dbReference type="PIRSF" id="PIRSF028983">
    <property type="entry name" value="BCP1"/>
    <property type="match status" value="1"/>
</dbReference>
<dbReference type="Proteomes" id="UP000053989">
    <property type="component" value="Unassembled WGS sequence"/>
</dbReference>
<reference evidence="4" key="2">
    <citation type="submission" date="2015-01" db="EMBL/GenBank/DDBJ databases">
        <title>Evolutionary Origins and Diversification of the Mycorrhizal Mutualists.</title>
        <authorList>
            <consortium name="DOE Joint Genome Institute"/>
            <consortium name="Mycorrhizal Genomics Consortium"/>
            <person name="Kohler A."/>
            <person name="Kuo A."/>
            <person name="Nagy L.G."/>
            <person name="Floudas D."/>
            <person name="Copeland A."/>
            <person name="Barry K.W."/>
            <person name="Cichocki N."/>
            <person name="Veneault-Fourrey C."/>
            <person name="LaButti K."/>
            <person name="Lindquist E.A."/>
            <person name="Lipzen A."/>
            <person name="Lundell T."/>
            <person name="Morin E."/>
            <person name="Murat C."/>
            <person name="Riley R."/>
            <person name="Ohm R."/>
            <person name="Sun H."/>
            <person name="Tunlid A."/>
            <person name="Henrissat B."/>
            <person name="Grigoriev I.V."/>
            <person name="Hibbett D.S."/>
            <person name="Martin F."/>
        </authorList>
    </citation>
    <scope>NUCLEOTIDE SEQUENCE [LARGE SCALE GENOMIC DNA]</scope>
    <source>
        <strain evidence="4">Foug A</strain>
    </source>
</reference>
<dbReference type="GO" id="GO:0015031">
    <property type="term" value="P:protein transport"/>
    <property type="evidence" value="ECO:0007669"/>
    <property type="project" value="UniProtKB-KW"/>
</dbReference>
<reference evidence="3 4" key="1">
    <citation type="submission" date="2014-04" db="EMBL/GenBank/DDBJ databases">
        <authorList>
            <consortium name="DOE Joint Genome Institute"/>
            <person name="Kuo A."/>
            <person name="Kohler A."/>
            <person name="Nagy L.G."/>
            <person name="Floudas D."/>
            <person name="Copeland A."/>
            <person name="Barry K.W."/>
            <person name="Cichocki N."/>
            <person name="Veneault-Fourrey C."/>
            <person name="LaButti K."/>
            <person name="Lindquist E.A."/>
            <person name="Lipzen A."/>
            <person name="Lundell T."/>
            <person name="Morin E."/>
            <person name="Murat C."/>
            <person name="Sun H."/>
            <person name="Tunlid A."/>
            <person name="Henrissat B."/>
            <person name="Grigoriev I.V."/>
            <person name="Hibbett D.S."/>
            <person name="Martin F."/>
            <person name="Nordberg H.P."/>
            <person name="Cantor M.N."/>
            <person name="Hua S.X."/>
        </authorList>
    </citation>
    <scope>NUCLEOTIDE SEQUENCE [LARGE SCALE GENOMIC DNA]</scope>
    <source>
        <strain evidence="3 4">Foug A</strain>
    </source>
</reference>
<dbReference type="OrthoDB" id="27543at2759"/>
<dbReference type="GO" id="GO:0005634">
    <property type="term" value="C:nucleus"/>
    <property type="evidence" value="ECO:0007669"/>
    <property type="project" value="UniProtKB-SubCell"/>
</dbReference>
<dbReference type="InterPro" id="IPR025602">
    <property type="entry name" value="BCP1_family"/>
</dbReference>
<dbReference type="PANTHER" id="PTHR13261:SF0">
    <property type="entry name" value="BRCA2 AND CDKN1A-INTERACTING PROTEIN"/>
    <property type="match status" value="1"/>
</dbReference>
<dbReference type="PANTHER" id="PTHR13261">
    <property type="entry name" value="BRCA2 AND CDKN1A INTERACTING PROTEIN"/>
    <property type="match status" value="1"/>
</dbReference>
<evidence type="ECO:0000256" key="1">
    <source>
        <dbReference type="ARBA" id="ARBA00006781"/>
    </source>
</evidence>
<dbReference type="EMBL" id="KN822251">
    <property type="protein sequence ID" value="KIM51552.1"/>
    <property type="molecule type" value="Genomic_DNA"/>
</dbReference>
<keyword evidence="2" id="KW-0813">Transport</keyword>
<protein>
    <recommendedName>
        <fullName evidence="2">Protein BCP1</fullName>
    </recommendedName>
</protein>
<evidence type="ECO:0000313" key="3">
    <source>
        <dbReference type="EMBL" id="KIM51552.1"/>
    </source>
</evidence>
<name>A0A0C2ZF78_9AGAM</name>
<organism evidence="3 4">
    <name type="scientific">Scleroderma citrinum Foug A</name>
    <dbReference type="NCBI Taxonomy" id="1036808"/>
    <lineage>
        <taxon>Eukaryota</taxon>
        <taxon>Fungi</taxon>
        <taxon>Dikarya</taxon>
        <taxon>Basidiomycota</taxon>
        <taxon>Agaricomycotina</taxon>
        <taxon>Agaricomycetes</taxon>
        <taxon>Agaricomycetidae</taxon>
        <taxon>Boletales</taxon>
        <taxon>Sclerodermatineae</taxon>
        <taxon>Sclerodermataceae</taxon>
        <taxon>Scleroderma</taxon>
    </lineage>
</organism>
<dbReference type="FunCoup" id="A0A0C2ZF78">
    <property type="interactions" value="740"/>
</dbReference>
<comment type="function">
    <text evidence="2">Involved in nuclear export, actin cytoskeleton organization and vesicular transport.</text>
</comment>
<dbReference type="Pfam" id="PF13862">
    <property type="entry name" value="BCCIP"/>
    <property type="match status" value="1"/>
</dbReference>
<dbReference type="HOGENOM" id="CLU_068770_2_0_1"/>
<proteinExistence type="inferred from homology"/>
<comment type="similarity">
    <text evidence="1 2">Belongs to the BCP1 family.</text>
</comment>
<dbReference type="STRING" id="1036808.A0A0C2ZF78"/>
<dbReference type="InParanoid" id="A0A0C2ZF78"/>